<accession>A0A7L9U3V4</accession>
<proteinExistence type="predicted"/>
<reference evidence="1 2" key="1">
    <citation type="submission" date="2020-10" db="EMBL/GenBank/DDBJ databases">
        <title>Genome sequencing of Massilia sp. LPB0304.</title>
        <authorList>
            <person name="Kim J."/>
        </authorList>
    </citation>
    <scope>NUCLEOTIDE SEQUENCE [LARGE SCALE GENOMIC DNA]</scope>
    <source>
        <strain evidence="1 2">LPB0304</strain>
    </source>
</reference>
<name>A0A7L9U3V4_9BURK</name>
<gene>
    <name evidence="1" type="ORF">LPB04_18635</name>
</gene>
<evidence type="ECO:0000313" key="2">
    <source>
        <dbReference type="Proteomes" id="UP000593875"/>
    </source>
</evidence>
<dbReference type="EMBL" id="CP062941">
    <property type="protein sequence ID" value="QOL48942.1"/>
    <property type="molecule type" value="Genomic_DNA"/>
</dbReference>
<keyword evidence="2" id="KW-1185">Reference proteome</keyword>
<sequence length="390" mass="44691">MKLVQVLKTQHTNGTVRVTGTVEYDDGVLEDYWFELPESYTPSSSGNPWLAILLPLAATVGEDLHIPLQVDPALLRGAESVVRLWAYWRKEMHLVNITTGPLEARPFTERTTASFFSAGVDSTFTVLRRPDVKNWITVQGFDMPITKNEAFKHHCERLSAIAAHYQACFIPVRTNIRETRWKKAHWELFAFGPALAAVGLMFEDHFHEILLPASCDYSSLDPWGSHPLSDPLFSTVHTKIIHEGTAYSRTEKIEYLSRDKRALNELHVCFRGEDANGQDNKNCCRCEKCYRTMIALDLFGKLDDAVLFDRSKYQIDRISKIYMGHDIDEVFFLHLHTTALERGRSDIADQISVAMRRSRKIRKLAKFAKLPMVWRPAQALTKHMLRDALK</sequence>
<dbReference type="KEGG" id="mlir:LPB04_18635"/>
<dbReference type="Proteomes" id="UP000593875">
    <property type="component" value="Chromosome"/>
</dbReference>
<protein>
    <submittedName>
        <fullName evidence="1">Uncharacterized protein</fullName>
    </submittedName>
</protein>
<dbReference type="AlphaFoldDB" id="A0A7L9U3V4"/>
<evidence type="ECO:0000313" key="1">
    <source>
        <dbReference type="EMBL" id="QOL48942.1"/>
    </source>
</evidence>
<dbReference type="RefSeq" id="WP_193685985.1">
    <property type="nucleotide sequence ID" value="NZ_CP062941.1"/>
</dbReference>
<organism evidence="1 2">
    <name type="scientific">Massilia litorea</name>
    <dbReference type="NCBI Taxonomy" id="2769491"/>
    <lineage>
        <taxon>Bacteria</taxon>
        <taxon>Pseudomonadati</taxon>
        <taxon>Pseudomonadota</taxon>
        <taxon>Betaproteobacteria</taxon>
        <taxon>Burkholderiales</taxon>
        <taxon>Oxalobacteraceae</taxon>
        <taxon>Telluria group</taxon>
        <taxon>Massilia</taxon>
    </lineage>
</organism>